<protein>
    <submittedName>
        <fullName evidence="2">Uncharacterized protein</fullName>
    </submittedName>
</protein>
<gene>
    <name evidence="2" type="ORF">ICJ85_10435</name>
</gene>
<name>A0A8J6Q3P2_9FLAO</name>
<evidence type="ECO:0000313" key="2">
    <source>
        <dbReference type="EMBL" id="MBD0824432.1"/>
    </source>
</evidence>
<proteinExistence type="predicted"/>
<dbReference type="Proteomes" id="UP000621516">
    <property type="component" value="Unassembled WGS sequence"/>
</dbReference>
<dbReference type="EMBL" id="JACVXD010000005">
    <property type="protein sequence ID" value="MBD0824432.1"/>
    <property type="molecule type" value="Genomic_DNA"/>
</dbReference>
<dbReference type="RefSeq" id="WP_188223733.1">
    <property type="nucleotide sequence ID" value="NZ_JACVXD010000005.1"/>
</dbReference>
<organism evidence="2 3">
    <name type="scientific">Aestuariibaculum marinum</name>
    <dbReference type="NCBI Taxonomy" id="2683592"/>
    <lineage>
        <taxon>Bacteria</taxon>
        <taxon>Pseudomonadati</taxon>
        <taxon>Bacteroidota</taxon>
        <taxon>Flavobacteriia</taxon>
        <taxon>Flavobacteriales</taxon>
        <taxon>Flavobacteriaceae</taxon>
    </lineage>
</organism>
<feature type="compositionally biased region" description="Basic and acidic residues" evidence="1">
    <location>
        <begin position="21"/>
        <end position="37"/>
    </location>
</feature>
<reference evidence="2 3" key="1">
    <citation type="journal article" date="2018" name="J. Microbiol.">
        <title>Aestuariibaculum marinum sp. nov., a marine bacterium isolated from seawater in South Korea.</title>
        <authorList>
            <person name="Choi J."/>
            <person name="Lee D."/>
            <person name="Jang J.H."/>
            <person name="Cha S."/>
            <person name="Seo T."/>
        </authorList>
    </citation>
    <scope>NUCLEOTIDE SEQUENCE [LARGE SCALE GENOMIC DNA]</scope>
    <source>
        <strain evidence="2 3">IP7</strain>
    </source>
</reference>
<feature type="compositionally biased region" description="Low complexity" evidence="1">
    <location>
        <begin position="1"/>
        <end position="18"/>
    </location>
</feature>
<accession>A0A8J6Q3P2</accession>
<keyword evidence="3" id="KW-1185">Reference proteome</keyword>
<comment type="caution">
    <text evidence="2">The sequence shown here is derived from an EMBL/GenBank/DDBJ whole genome shotgun (WGS) entry which is preliminary data.</text>
</comment>
<sequence>MSQRGSKSSKFIGGKSWSPLKPKDSPRKGKSGQKKENKMVREFEAVRLKFNLSKEDPDYIKYLDEYLSISNKEMRKRVLNNLEDVHEKIENDKRVFSIETYFKFQYHLKE</sequence>
<dbReference type="AlphaFoldDB" id="A0A8J6Q3P2"/>
<evidence type="ECO:0000313" key="3">
    <source>
        <dbReference type="Proteomes" id="UP000621516"/>
    </source>
</evidence>
<feature type="region of interest" description="Disordered" evidence="1">
    <location>
        <begin position="1"/>
        <end position="37"/>
    </location>
</feature>
<evidence type="ECO:0000256" key="1">
    <source>
        <dbReference type="SAM" id="MobiDB-lite"/>
    </source>
</evidence>